<comment type="similarity">
    <text evidence="2">Belongs to the membrane-bound acyltransferase family.</text>
</comment>
<dbReference type="OrthoDB" id="420606at2759"/>
<keyword evidence="8" id="KW-1185">Reference proteome</keyword>
<feature type="transmembrane region" description="Helical" evidence="6">
    <location>
        <begin position="439"/>
        <end position="461"/>
    </location>
</feature>
<keyword evidence="3 6" id="KW-0812">Transmembrane</keyword>
<feature type="transmembrane region" description="Helical" evidence="6">
    <location>
        <begin position="122"/>
        <end position="153"/>
    </location>
</feature>
<comment type="subcellular location">
    <subcellularLocation>
        <location evidence="1">Membrane</location>
        <topology evidence="1">Multi-pass membrane protein</topology>
    </subcellularLocation>
</comment>
<evidence type="ECO:0000256" key="3">
    <source>
        <dbReference type="ARBA" id="ARBA00022692"/>
    </source>
</evidence>
<dbReference type="PANTHER" id="PTHR13285:SF18">
    <property type="entry name" value="PROTEIN-CYSTEINE N-PALMITOYLTRANSFERASE RASP"/>
    <property type="match status" value="1"/>
</dbReference>
<feature type="transmembrane region" description="Helical" evidence="6">
    <location>
        <begin position="407"/>
        <end position="433"/>
    </location>
</feature>
<name>A0A1X2GY47_9FUNG</name>
<evidence type="ECO:0000256" key="2">
    <source>
        <dbReference type="ARBA" id="ARBA00010323"/>
    </source>
</evidence>
<evidence type="ECO:0000256" key="1">
    <source>
        <dbReference type="ARBA" id="ARBA00004141"/>
    </source>
</evidence>
<dbReference type="Pfam" id="PF03062">
    <property type="entry name" value="MBOAT"/>
    <property type="match status" value="1"/>
</dbReference>
<keyword evidence="5 6" id="KW-0472">Membrane</keyword>
<dbReference type="AlphaFoldDB" id="A0A1X2GY47"/>
<feature type="transmembrane region" description="Helical" evidence="6">
    <location>
        <begin position="344"/>
        <end position="364"/>
    </location>
</feature>
<protein>
    <submittedName>
        <fullName evidence="7">Glycerol uptake protein 1</fullName>
    </submittedName>
</protein>
<dbReference type="GO" id="GO:0008374">
    <property type="term" value="F:O-acyltransferase activity"/>
    <property type="evidence" value="ECO:0007669"/>
    <property type="project" value="TreeGrafter"/>
</dbReference>
<feature type="transmembrane region" description="Helical" evidence="6">
    <location>
        <begin position="302"/>
        <end position="324"/>
    </location>
</feature>
<reference evidence="7 8" key="1">
    <citation type="submission" date="2016-07" db="EMBL/GenBank/DDBJ databases">
        <title>Pervasive Adenine N6-methylation of Active Genes in Fungi.</title>
        <authorList>
            <consortium name="DOE Joint Genome Institute"/>
            <person name="Mondo S.J."/>
            <person name="Dannebaum R.O."/>
            <person name="Kuo R.C."/>
            <person name="Labutti K."/>
            <person name="Haridas S."/>
            <person name="Kuo A."/>
            <person name="Salamov A."/>
            <person name="Ahrendt S.R."/>
            <person name="Lipzen A."/>
            <person name="Sullivan W."/>
            <person name="Andreopoulos W.B."/>
            <person name="Clum A."/>
            <person name="Lindquist E."/>
            <person name="Daum C."/>
            <person name="Ramamoorthy G.K."/>
            <person name="Gryganskyi A."/>
            <person name="Culley D."/>
            <person name="Magnuson J.K."/>
            <person name="James T.Y."/>
            <person name="O'Malley M.A."/>
            <person name="Stajich J.E."/>
            <person name="Spatafora J.W."/>
            <person name="Visel A."/>
            <person name="Grigoriev I.V."/>
        </authorList>
    </citation>
    <scope>NUCLEOTIDE SEQUENCE [LARGE SCALE GENOMIC DNA]</scope>
    <source>
        <strain evidence="7 8">NRRL 3301</strain>
    </source>
</reference>
<evidence type="ECO:0000256" key="5">
    <source>
        <dbReference type="ARBA" id="ARBA00023136"/>
    </source>
</evidence>
<dbReference type="GO" id="GO:0006506">
    <property type="term" value="P:GPI anchor biosynthetic process"/>
    <property type="evidence" value="ECO:0007669"/>
    <property type="project" value="TreeGrafter"/>
</dbReference>
<dbReference type="PANTHER" id="PTHR13285">
    <property type="entry name" value="ACYLTRANSFERASE"/>
    <property type="match status" value="1"/>
</dbReference>
<gene>
    <name evidence="7" type="ORF">DM01DRAFT_1314647</name>
</gene>
<evidence type="ECO:0000313" key="8">
    <source>
        <dbReference type="Proteomes" id="UP000242146"/>
    </source>
</evidence>
<sequence>MASTQDEKPLGSHMSSGKSAVAAQPSRWNTPEFYFYYVVFVFMVPYMFYVAHGVSKETNPHYVEYEHLLEDGWIFDRKVDNSDAQYASFRDNVPKLIPLAFVFVAINRWLSHAQETAAQRLLRLAALSLIILFGLHGTSALKILVIVTLSYSIAKVTGASYWNPILTWTFNLGILFLNEWQNGYEFGAISPGLGWLDEYGGALRRWHILFKFVMLRLISFNMDYYWQAQKPRSEYKKNDDDLMSLTDRDRIDIPCKPEDYNYVAFLAYILYTPLYLSGPILSFNDFISQMYVRSANISRRFVMLYAIRFVAVLLTMEIMLHYIYVVAISKTKAWAGDTPLELSMIGYFNLTIIWMKLLLPWRFFRLWALADGVWTEENMVRCMSNNFSAQRFWKSWHRTFNRWLIRYVYVPLGGSKYFAYNMWIVFTFVALWHDIELRLIAWGWLICLFLLPEIIASYLFSYKKYGNKPYYRFVCGLGAVANILMMMIANLVGFCVGLDGMRDMLVNIFGTTDGLFFLLSVGATLFVGVQVMFELRESEKRRGDKRYLM</sequence>
<accession>A0A1X2GY47</accession>
<dbReference type="GO" id="GO:0016020">
    <property type="term" value="C:membrane"/>
    <property type="evidence" value="ECO:0007669"/>
    <property type="project" value="UniProtKB-SubCell"/>
</dbReference>
<dbReference type="InterPro" id="IPR004299">
    <property type="entry name" value="MBOAT_fam"/>
</dbReference>
<evidence type="ECO:0000313" key="7">
    <source>
        <dbReference type="EMBL" id="ORX62945.1"/>
    </source>
</evidence>
<feature type="transmembrane region" description="Helical" evidence="6">
    <location>
        <begin position="33"/>
        <end position="51"/>
    </location>
</feature>
<organism evidence="7 8">
    <name type="scientific">Hesseltinella vesiculosa</name>
    <dbReference type="NCBI Taxonomy" id="101127"/>
    <lineage>
        <taxon>Eukaryota</taxon>
        <taxon>Fungi</taxon>
        <taxon>Fungi incertae sedis</taxon>
        <taxon>Mucoromycota</taxon>
        <taxon>Mucoromycotina</taxon>
        <taxon>Mucoromycetes</taxon>
        <taxon>Mucorales</taxon>
        <taxon>Cunninghamellaceae</taxon>
        <taxon>Hesseltinella</taxon>
    </lineage>
</organism>
<evidence type="ECO:0000256" key="4">
    <source>
        <dbReference type="ARBA" id="ARBA00022989"/>
    </source>
</evidence>
<evidence type="ECO:0000256" key="6">
    <source>
        <dbReference type="SAM" id="Phobius"/>
    </source>
</evidence>
<feature type="transmembrane region" description="Helical" evidence="6">
    <location>
        <begin position="159"/>
        <end position="177"/>
    </location>
</feature>
<dbReference type="STRING" id="101127.A0A1X2GY47"/>
<comment type="caution">
    <text evidence="7">The sequence shown here is derived from an EMBL/GenBank/DDBJ whole genome shotgun (WGS) entry which is preliminary data.</text>
</comment>
<dbReference type="Proteomes" id="UP000242146">
    <property type="component" value="Unassembled WGS sequence"/>
</dbReference>
<feature type="transmembrane region" description="Helical" evidence="6">
    <location>
        <begin position="473"/>
        <end position="494"/>
    </location>
</feature>
<keyword evidence="4 6" id="KW-1133">Transmembrane helix</keyword>
<feature type="transmembrane region" description="Helical" evidence="6">
    <location>
        <begin position="262"/>
        <end position="281"/>
    </location>
</feature>
<dbReference type="InterPro" id="IPR051085">
    <property type="entry name" value="MB_O-acyltransferase"/>
</dbReference>
<proteinExistence type="inferred from homology"/>
<dbReference type="GO" id="GO:0005783">
    <property type="term" value="C:endoplasmic reticulum"/>
    <property type="evidence" value="ECO:0007669"/>
    <property type="project" value="TreeGrafter"/>
</dbReference>
<dbReference type="EMBL" id="MCGT01000001">
    <property type="protein sequence ID" value="ORX62945.1"/>
    <property type="molecule type" value="Genomic_DNA"/>
</dbReference>
<feature type="transmembrane region" description="Helical" evidence="6">
    <location>
        <begin position="514"/>
        <end position="533"/>
    </location>
</feature>